<evidence type="ECO:0000313" key="3">
    <source>
        <dbReference type="Proteomes" id="UP000301751"/>
    </source>
</evidence>
<feature type="transmembrane region" description="Helical" evidence="1">
    <location>
        <begin position="330"/>
        <end position="351"/>
    </location>
</feature>
<organism evidence="2 3">
    <name type="scientific">Pseudaquabacterium pictum</name>
    <dbReference type="NCBI Taxonomy" id="2315236"/>
    <lineage>
        <taxon>Bacteria</taxon>
        <taxon>Pseudomonadati</taxon>
        <taxon>Pseudomonadota</taxon>
        <taxon>Betaproteobacteria</taxon>
        <taxon>Burkholderiales</taxon>
        <taxon>Sphaerotilaceae</taxon>
        <taxon>Pseudaquabacterium</taxon>
    </lineage>
</organism>
<name>A0A480APG4_9BURK</name>
<proteinExistence type="predicted"/>
<dbReference type="RefSeq" id="WP_228026963.1">
    <property type="nucleotide sequence ID" value="NZ_BJCL01000002.1"/>
</dbReference>
<dbReference type="InterPro" id="IPR047135">
    <property type="entry name" value="YsiQ"/>
</dbReference>
<protein>
    <submittedName>
        <fullName evidence="2">MATE family efflux transporter</fullName>
    </submittedName>
</protein>
<evidence type="ECO:0000256" key="1">
    <source>
        <dbReference type="SAM" id="Phobius"/>
    </source>
</evidence>
<gene>
    <name evidence="2" type="ORF">AQPW35_10530</name>
</gene>
<feature type="transmembrane region" description="Helical" evidence="1">
    <location>
        <begin position="287"/>
        <end position="310"/>
    </location>
</feature>
<feature type="transmembrane region" description="Helical" evidence="1">
    <location>
        <begin position="393"/>
        <end position="413"/>
    </location>
</feature>
<dbReference type="GO" id="GO:0015297">
    <property type="term" value="F:antiporter activity"/>
    <property type="evidence" value="ECO:0007669"/>
    <property type="project" value="InterPro"/>
</dbReference>
<feature type="transmembrane region" description="Helical" evidence="1">
    <location>
        <begin position="261"/>
        <end position="281"/>
    </location>
</feature>
<feature type="transmembrane region" description="Helical" evidence="1">
    <location>
        <begin position="199"/>
        <end position="218"/>
    </location>
</feature>
<feature type="transmembrane region" description="Helical" evidence="1">
    <location>
        <begin position="132"/>
        <end position="149"/>
    </location>
</feature>
<dbReference type="Pfam" id="PF01554">
    <property type="entry name" value="MatE"/>
    <property type="match status" value="2"/>
</dbReference>
<dbReference type="InterPro" id="IPR002528">
    <property type="entry name" value="MATE_fam"/>
</dbReference>
<comment type="caution">
    <text evidence="2">The sequence shown here is derived from an EMBL/GenBank/DDBJ whole genome shotgun (WGS) entry which is preliminary data.</text>
</comment>
<keyword evidence="3" id="KW-1185">Reference proteome</keyword>
<accession>A0A480APG4</accession>
<sequence length="466" mass="49352">MTTRHALRDDPRPPPPAPRLLPLAVPLFAEMALAIGMGLVGTVLAARLGDAQGAAFALVNQVLAMLFVFFRIIGAGVGVVVAQALGGNKRAAADAAARAAWGASSWIGGICMLLAAVLAAPLLGVMNAPPEVLPLAVPLLQWMAPAVLLDAWNSTAASVLRSHLHARPTMVVNITMQVVHLALAVPLMGGAFGWDGLGLAGYALALLAARTLGLVLFLQAWHTRLGGVPTGADWWQWRQRALAPVLHIGLPGAAENVAWRAAYVFSISVVGSMGTLALATHAYTMQLIHFILLFAATLGLAAEIMVGHLVGAGRLHQANALVRRLLGRGLLMALAVSLVVALAGRWLMGWFTADAQIIAAGATLLWLTIALETGRTFNLVLVNALRAAGDARFPVQAGAVSFALVMAGGSWLLGAHLGWGLVGVWVAYAADEWLRGLLNWWRWSRLGWLPAARQMHRRLHQSGRFR</sequence>
<feature type="transmembrane region" description="Helical" evidence="1">
    <location>
        <begin position="357"/>
        <end position="381"/>
    </location>
</feature>
<feature type="transmembrane region" description="Helical" evidence="1">
    <location>
        <begin position="106"/>
        <end position="126"/>
    </location>
</feature>
<dbReference type="CDD" id="cd13134">
    <property type="entry name" value="MATE_like_8"/>
    <property type="match status" value="1"/>
</dbReference>
<dbReference type="EMBL" id="BJCL01000002">
    <property type="protein sequence ID" value="GCL61972.1"/>
    <property type="molecule type" value="Genomic_DNA"/>
</dbReference>
<dbReference type="GO" id="GO:0042910">
    <property type="term" value="F:xenobiotic transmembrane transporter activity"/>
    <property type="evidence" value="ECO:0007669"/>
    <property type="project" value="InterPro"/>
</dbReference>
<keyword evidence="1" id="KW-0472">Membrane</keyword>
<keyword evidence="1" id="KW-0812">Transmembrane</keyword>
<dbReference type="GO" id="GO:0016020">
    <property type="term" value="C:membrane"/>
    <property type="evidence" value="ECO:0007669"/>
    <property type="project" value="InterPro"/>
</dbReference>
<dbReference type="PANTHER" id="PTHR42925">
    <property type="entry name" value="MULTIDRUG AND TOXIN EFFLUX PROTEIN MATE FAMILY"/>
    <property type="match status" value="1"/>
</dbReference>
<feature type="transmembrane region" description="Helical" evidence="1">
    <location>
        <begin position="20"/>
        <end position="46"/>
    </location>
</feature>
<evidence type="ECO:0000313" key="2">
    <source>
        <dbReference type="EMBL" id="GCL61972.1"/>
    </source>
</evidence>
<dbReference type="Proteomes" id="UP000301751">
    <property type="component" value="Unassembled WGS sequence"/>
</dbReference>
<feature type="transmembrane region" description="Helical" evidence="1">
    <location>
        <begin position="170"/>
        <end position="193"/>
    </location>
</feature>
<dbReference type="AlphaFoldDB" id="A0A480APG4"/>
<dbReference type="PANTHER" id="PTHR42925:SF1">
    <property type="entry name" value="VIRULENCE FACTOR MVIN"/>
    <property type="match status" value="1"/>
</dbReference>
<reference evidence="3" key="1">
    <citation type="submission" date="2019-03" db="EMBL/GenBank/DDBJ databases">
        <title>Aquabacterium pictum sp.nov., the first bacteriochlorophyll a-containing freshwater bacterium in the genus Aquabacterium of the class Betaproteobacteria.</title>
        <authorList>
            <person name="Hirose S."/>
            <person name="Tank M."/>
            <person name="Hara E."/>
            <person name="Tamaki H."/>
            <person name="Takaichi S."/>
            <person name="Haruta S."/>
            <person name="Hanada S."/>
        </authorList>
    </citation>
    <scope>NUCLEOTIDE SEQUENCE [LARGE SCALE GENOMIC DNA]</scope>
    <source>
        <strain evidence="3">W35</strain>
    </source>
</reference>
<feature type="transmembrane region" description="Helical" evidence="1">
    <location>
        <begin position="58"/>
        <end position="85"/>
    </location>
</feature>
<keyword evidence="1" id="KW-1133">Transmembrane helix</keyword>